<gene>
    <name evidence="2" type="ORF">HMA55_00650</name>
</gene>
<dbReference type="Gene3D" id="3.90.1150.10">
    <property type="entry name" value="Aspartate Aminotransferase, domain 1"/>
    <property type="match status" value="1"/>
</dbReference>
<evidence type="ECO:0000259" key="1">
    <source>
        <dbReference type="Pfam" id="PF00266"/>
    </source>
</evidence>
<keyword evidence="2" id="KW-0032">Aminotransferase</keyword>
<dbReference type="EMBL" id="JABFED010000001">
    <property type="protein sequence ID" value="MBA1836435.1"/>
    <property type="molecule type" value="Genomic_DNA"/>
</dbReference>
<keyword evidence="3" id="KW-1185">Reference proteome</keyword>
<dbReference type="InterPro" id="IPR015421">
    <property type="entry name" value="PyrdxlP-dep_Trfase_major"/>
</dbReference>
<evidence type="ECO:0000313" key="2">
    <source>
        <dbReference type="EMBL" id="MBA1836435.1"/>
    </source>
</evidence>
<dbReference type="InterPro" id="IPR015422">
    <property type="entry name" value="PyrdxlP-dep_Trfase_small"/>
</dbReference>
<sequence length="405" mass="43023">MAVAYDVWGVRGLYTSLGDGWTYLNAHDRPQVPEKVASAVWRSVRSAALVPPPEPVLGSHSKQSLGQPEGQLYPEMARVAIADLAGVTADQVILGPSVPALYSALVTAMAPMLRRSSTIVLNPLDRPHLTQRLRRAGLEEKWAQADLATGDLPAWQYAEIADGSTRLVSVPAAHPELGNVVGVSGIVDAVREKSRAWVLVDATAYAPYRPLDLDVWGADVAAVDIAQLGGPDIAALIFRDSTMFKRLNMDALELEVSQGLAGGVPAVVDHYASLVEGFSGRPTRRNRLKHSMGATTAYLNGLRDDLHTFLGTLPAVHIVGVSGEAAADARVERIPRLAFGVTGVPSETVLRRLLANGIVATQTCATPLLEDMGVADIGGAVTIAMSPFNTQNDIEQLVRTVASLA</sequence>
<dbReference type="Proteomes" id="UP000577408">
    <property type="component" value="Unassembled WGS sequence"/>
</dbReference>
<proteinExistence type="predicted"/>
<dbReference type="InterPro" id="IPR000192">
    <property type="entry name" value="Aminotrans_V_dom"/>
</dbReference>
<feature type="domain" description="Aminotransferase class V" evidence="1">
    <location>
        <begin position="131"/>
        <end position="240"/>
    </location>
</feature>
<dbReference type="InterPro" id="IPR015424">
    <property type="entry name" value="PyrdxlP-dep_Trfase"/>
</dbReference>
<dbReference type="PANTHER" id="PTHR43586">
    <property type="entry name" value="CYSTEINE DESULFURASE"/>
    <property type="match status" value="1"/>
</dbReference>
<protein>
    <submittedName>
        <fullName evidence="2">Aminotransferase class V-fold PLP-dependent enzyme</fullName>
    </submittedName>
</protein>
<organism evidence="2 3">
    <name type="scientific">Corynebacterium wankanglinii</name>
    <dbReference type="NCBI Taxonomy" id="2735136"/>
    <lineage>
        <taxon>Bacteria</taxon>
        <taxon>Bacillati</taxon>
        <taxon>Actinomycetota</taxon>
        <taxon>Actinomycetes</taxon>
        <taxon>Mycobacteriales</taxon>
        <taxon>Corynebacteriaceae</taxon>
        <taxon>Corynebacterium</taxon>
    </lineage>
</organism>
<keyword evidence="2" id="KW-0808">Transferase</keyword>
<dbReference type="GO" id="GO:0008483">
    <property type="term" value="F:transaminase activity"/>
    <property type="evidence" value="ECO:0007669"/>
    <property type="project" value="UniProtKB-KW"/>
</dbReference>
<name>A0A7V8USH1_9CORY</name>
<reference evidence="2 3" key="1">
    <citation type="submission" date="2020-05" db="EMBL/GenBank/DDBJ databases">
        <title>Descriptions of Corynebacterium xxxx sp. nov., Corynebacterium yyyy sp. nov. and Corynebacterium zzzz sp. nov.</title>
        <authorList>
            <person name="Zhang G."/>
        </authorList>
    </citation>
    <scope>NUCLEOTIDE SEQUENCE [LARGE SCALE GENOMIC DNA]</scope>
    <source>
        <strain evidence="3">zg-913</strain>
    </source>
</reference>
<dbReference type="Pfam" id="PF00266">
    <property type="entry name" value="Aminotran_5"/>
    <property type="match status" value="1"/>
</dbReference>
<comment type="caution">
    <text evidence="2">The sequence shown here is derived from an EMBL/GenBank/DDBJ whole genome shotgun (WGS) entry which is preliminary data.</text>
</comment>
<accession>A0A7V8USH1</accession>
<dbReference type="SUPFAM" id="SSF53383">
    <property type="entry name" value="PLP-dependent transferases"/>
    <property type="match status" value="1"/>
</dbReference>
<evidence type="ECO:0000313" key="3">
    <source>
        <dbReference type="Proteomes" id="UP000577408"/>
    </source>
</evidence>
<dbReference type="Gene3D" id="3.40.640.10">
    <property type="entry name" value="Type I PLP-dependent aspartate aminotransferase-like (Major domain)"/>
    <property type="match status" value="1"/>
</dbReference>
<dbReference type="AlphaFoldDB" id="A0A7V8USH1"/>
<dbReference type="PANTHER" id="PTHR43586:SF21">
    <property type="entry name" value="PYRIDOXAL PHOSPHATE (PLP)-DEPENDENT ASPARTATE AMINOTRANSFERASE SUPERFAMILY"/>
    <property type="match status" value="1"/>
</dbReference>